<name>A0A088RIK1_LEIPA</name>
<organism evidence="9 10">
    <name type="scientific">Leishmania panamensis</name>
    <dbReference type="NCBI Taxonomy" id="5679"/>
    <lineage>
        <taxon>Eukaryota</taxon>
        <taxon>Discoba</taxon>
        <taxon>Euglenozoa</taxon>
        <taxon>Kinetoplastea</taxon>
        <taxon>Metakinetoplastina</taxon>
        <taxon>Trypanosomatida</taxon>
        <taxon>Trypanosomatidae</taxon>
        <taxon>Leishmaniinae</taxon>
        <taxon>Leishmania</taxon>
        <taxon>Leishmania guyanensis species complex</taxon>
    </lineage>
</organism>
<dbReference type="GO" id="GO:0005737">
    <property type="term" value="C:cytoplasm"/>
    <property type="evidence" value="ECO:0007669"/>
    <property type="project" value="TreeGrafter"/>
</dbReference>
<evidence type="ECO:0000259" key="8">
    <source>
        <dbReference type="Pfam" id="PF01625"/>
    </source>
</evidence>
<dbReference type="VEuPathDB" id="TriTrypDB:LPMP_071230"/>
<evidence type="ECO:0000313" key="9">
    <source>
        <dbReference type="EMBL" id="AIN95807.1"/>
    </source>
</evidence>
<evidence type="ECO:0000256" key="5">
    <source>
        <dbReference type="ARBA" id="ARBA00030643"/>
    </source>
</evidence>
<dbReference type="FunFam" id="3.30.1060.10:FF:000011">
    <property type="entry name" value="Peptide methionine sulfoxide reductase MsrA"/>
    <property type="match status" value="1"/>
</dbReference>
<dbReference type="NCBIfam" id="TIGR00401">
    <property type="entry name" value="msrA"/>
    <property type="match status" value="1"/>
</dbReference>
<sequence length="176" mass="19641">MPTTARATFAAGCYWGTEHLFTKKFKDGIVSHKVGFMGGVEREGLGYSDVTKGNTGHAEVLDLVYDPDKVSFEDLLSFFFRMHNSTTLNRQGGDVGTNYRSAIFYYNDEQKTAAENYIAKLNGSDEKLHAAFTKAFGGGPCVTTLEKAAIFYPAHEAHQNYIEKHPNGYCAHRIYF</sequence>
<dbReference type="InterPro" id="IPR002569">
    <property type="entry name" value="Met_Sox_Rdtase_MsrA_dom"/>
</dbReference>
<comment type="catalytic activity">
    <reaction evidence="7">
        <text>[thioredoxin]-disulfide + L-methionine + H2O = L-methionine (S)-S-oxide + [thioredoxin]-dithiol</text>
        <dbReference type="Rhea" id="RHEA:19993"/>
        <dbReference type="Rhea" id="RHEA-COMP:10698"/>
        <dbReference type="Rhea" id="RHEA-COMP:10700"/>
        <dbReference type="ChEBI" id="CHEBI:15377"/>
        <dbReference type="ChEBI" id="CHEBI:29950"/>
        <dbReference type="ChEBI" id="CHEBI:50058"/>
        <dbReference type="ChEBI" id="CHEBI:57844"/>
        <dbReference type="ChEBI" id="CHEBI:58772"/>
        <dbReference type="EC" id="1.8.4.11"/>
    </reaction>
</comment>
<dbReference type="GO" id="GO:0033744">
    <property type="term" value="F:L-methionine:thioredoxin-disulfide S-oxidoreductase activity"/>
    <property type="evidence" value="ECO:0007669"/>
    <property type="project" value="RHEA"/>
</dbReference>
<dbReference type="Pfam" id="PF01625">
    <property type="entry name" value="PMSR"/>
    <property type="match status" value="1"/>
</dbReference>
<dbReference type="OrthoDB" id="77405at2759"/>
<proteinExistence type="inferred from homology"/>
<dbReference type="GO" id="GO:0034599">
    <property type="term" value="P:cellular response to oxidative stress"/>
    <property type="evidence" value="ECO:0007669"/>
    <property type="project" value="TreeGrafter"/>
</dbReference>
<dbReference type="EC" id="1.8.4.11" evidence="2"/>
<evidence type="ECO:0000256" key="6">
    <source>
        <dbReference type="ARBA" id="ARBA00047806"/>
    </source>
</evidence>
<protein>
    <recommendedName>
        <fullName evidence="2">peptide-methionine (S)-S-oxide reductase</fullName>
        <ecNumber evidence="2">1.8.4.11</ecNumber>
    </recommendedName>
    <alternativeName>
        <fullName evidence="5">Peptide-methionine (S)-S-oxide reductase</fullName>
    </alternativeName>
    <alternativeName>
        <fullName evidence="4">Protein-methionine-S-oxide reductase</fullName>
    </alternativeName>
</protein>
<dbReference type="PANTHER" id="PTHR42799:SF2">
    <property type="entry name" value="MITOCHONDRIAL PEPTIDE METHIONINE SULFOXIDE REDUCTASE"/>
    <property type="match status" value="1"/>
</dbReference>
<evidence type="ECO:0000256" key="2">
    <source>
        <dbReference type="ARBA" id="ARBA00012502"/>
    </source>
</evidence>
<evidence type="ECO:0000256" key="1">
    <source>
        <dbReference type="ARBA" id="ARBA00005591"/>
    </source>
</evidence>
<keyword evidence="3 9" id="KW-0560">Oxidoreductase</keyword>
<dbReference type="HAMAP" id="MF_01401">
    <property type="entry name" value="MsrA"/>
    <property type="match status" value="1"/>
</dbReference>
<dbReference type="eggNOG" id="KOG1635">
    <property type="taxonomic scope" value="Eukaryota"/>
</dbReference>
<dbReference type="KEGG" id="lpan:LPMP_071230"/>
<dbReference type="InterPro" id="IPR036509">
    <property type="entry name" value="Met_Sox_Rdtase_MsrA_sf"/>
</dbReference>
<keyword evidence="10" id="KW-1185">Reference proteome</keyword>
<dbReference type="Gene3D" id="3.30.1060.10">
    <property type="entry name" value="Peptide methionine sulphoxide reductase MsrA"/>
    <property type="match status" value="1"/>
</dbReference>
<dbReference type="GO" id="GO:0008113">
    <property type="term" value="F:peptide-methionine (S)-S-oxide reductase activity"/>
    <property type="evidence" value="ECO:0007669"/>
    <property type="project" value="UniProtKB-EC"/>
</dbReference>
<comment type="similarity">
    <text evidence="1">Belongs to the MsrA Met sulfoxide reductase family.</text>
</comment>
<dbReference type="VEuPathDB" id="TriTrypDB:LPAL13_070017700"/>
<evidence type="ECO:0000256" key="4">
    <source>
        <dbReference type="ARBA" id="ARBA00030273"/>
    </source>
</evidence>
<dbReference type="AlphaFoldDB" id="A0A088RIK1"/>
<evidence type="ECO:0000256" key="3">
    <source>
        <dbReference type="ARBA" id="ARBA00023002"/>
    </source>
</evidence>
<evidence type="ECO:0000256" key="7">
    <source>
        <dbReference type="ARBA" id="ARBA00048782"/>
    </source>
</evidence>
<dbReference type="RefSeq" id="XP_010704129.1">
    <property type="nucleotide sequence ID" value="XM_010705827.1"/>
</dbReference>
<feature type="domain" description="Peptide methionine sulphoxide reductase MsrA" evidence="8">
    <location>
        <begin position="7"/>
        <end position="170"/>
    </location>
</feature>
<dbReference type="SUPFAM" id="SSF55068">
    <property type="entry name" value="Peptide methionine sulfoxide reductase"/>
    <property type="match status" value="1"/>
</dbReference>
<comment type="catalytic activity">
    <reaction evidence="6">
        <text>L-methionyl-[protein] + [thioredoxin]-disulfide + H2O = L-methionyl-(S)-S-oxide-[protein] + [thioredoxin]-dithiol</text>
        <dbReference type="Rhea" id="RHEA:14217"/>
        <dbReference type="Rhea" id="RHEA-COMP:10698"/>
        <dbReference type="Rhea" id="RHEA-COMP:10700"/>
        <dbReference type="Rhea" id="RHEA-COMP:12313"/>
        <dbReference type="Rhea" id="RHEA-COMP:12315"/>
        <dbReference type="ChEBI" id="CHEBI:15377"/>
        <dbReference type="ChEBI" id="CHEBI:16044"/>
        <dbReference type="ChEBI" id="CHEBI:29950"/>
        <dbReference type="ChEBI" id="CHEBI:44120"/>
        <dbReference type="ChEBI" id="CHEBI:50058"/>
        <dbReference type="EC" id="1.8.4.11"/>
    </reaction>
</comment>
<evidence type="ECO:0000313" key="10">
    <source>
        <dbReference type="Proteomes" id="UP000063063"/>
    </source>
</evidence>
<dbReference type="GeneID" id="22572458"/>
<accession>A0A088RIK1</accession>
<dbReference type="InterPro" id="IPR050162">
    <property type="entry name" value="MsrA_MetSO_reductase"/>
</dbReference>
<dbReference type="Proteomes" id="UP000063063">
    <property type="component" value="Chromosome 7"/>
</dbReference>
<reference evidence="9 10" key="1">
    <citation type="journal article" date="2015" name="Sci. Rep.">
        <title>The genome of Leishmania panamensis: insights into genomics of the L. (Viannia) subgenus.</title>
        <authorList>
            <person name="Llanes A."/>
            <person name="Restrepo C.M."/>
            <person name="Vecchio G.D."/>
            <person name="Anguizola F.J."/>
            <person name="Lleonart R."/>
        </authorList>
    </citation>
    <scope>NUCLEOTIDE SEQUENCE [LARGE SCALE GENOMIC DNA]</scope>
    <source>
        <strain evidence="9 10">MHOM/PA/94/PSC-1</strain>
    </source>
</reference>
<dbReference type="EMBL" id="CP009376">
    <property type="protein sequence ID" value="AIN95807.1"/>
    <property type="molecule type" value="Genomic_DNA"/>
</dbReference>
<dbReference type="PANTHER" id="PTHR42799">
    <property type="entry name" value="MITOCHONDRIAL PEPTIDE METHIONINE SULFOXIDE REDUCTASE"/>
    <property type="match status" value="1"/>
</dbReference>
<gene>
    <name evidence="9" type="ORF">LPMP_071230</name>
</gene>